<evidence type="ECO:0000256" key="3">
    <source>
        <dbReference type="ARBA" id="ARBA00001522"/>
    </source>
</evidence>
<dbReference type="GO" id="GO:0005525">
    <property type="term" value="F:GTP binding"/>
    <property type="evidence" value="ECO:0007669"/>
    <property type="project" value="UniProtKB-UniRule"/>
</dbReference>
<evidence type="ECO:0000256" key="17">
    <source>
        <dbReference type="SAM" id="MobiDB-lite"/>
    </source>
</evidence>
<comment type="pathway">
    <text evidence="5 14">Cofactor biosynthesis; adenosylcobalamin biosynthesis; adenosylcobalamin from cob(II)yrinate a,c-diamide: step 6/7.</text>
</comment>
<gene>
    <name evidence="18" type="primary">cobU</name>
    <name evidence="18" type="ORF">I8J34_11430</name>
</gene>
<feature type="region of interest" description="Disordered" evidence="17">
    <location>
        <begin position="1"/>
        <end position="24"/>
    </location>
</feature>
<feature type="binding site" evidence="16">
    <location>
        <begin position="50"/>
        <end position="53"/>
    </location>
    <ligand>
        <name>GTP</name>
        <dbReference type="ChEBI" id="CHEBI:37565"/>
    </ligand>
</feature>
<keyword evidence="10 14" id="KW-0547">Nucleotide-binding</keyword>
<evidence type="ECO:0000313" key="18">
    <source>
        <dbReference type="EMBL" id="MBT0961782.1"/>
    </source>
</evidence>
<dbReference type="InterPro" id="IPR003203">
    <property type="entry name" value="CobU/CobP"/>
</dbReference>
<comment type="function">
    <text evidence="4 14">Catalyzes ATP-dependent phosphorylation of adenosylcobinamide and addition of GMP to adenosylcobinamide phosphate.</text>
</comment>
<dbReference type="AlphaFoldDB" id="A0A944DAJ2"/>
<comment type="catalytic activity">
    <reaction evidence="3">
        <text>adenosylcob(III)inamide + GTP = adenosylcob(III)inamide phosphate + GDP + H(+)</text>
        <dbReference type="Rhea" id="RHEA:15765"/>
        <dbReference type="ChEBI" id="CHEBI:2480"/>
        <dbReference type="ChEBI" id="CHEBI:15378"/>
        <dbReference type="ChEBI" id="CHEBI:37565"/>
        <dbReference type="ChEBI" id="CHEBI:58189"/>
        <dbReference type="ChEBI" id="CHEBI:58502"/>
        <dbReference type="EC" id="2.7.1.156"/>
    </reaction>
</comment>
<dbReference type="RefSeq" id="WP_214361539.1">
    <property type="nucleotide sequence ID" value="NZ_JAEKFT010000011.1"/>
</dbReference>
<dbReference type="GO" id="GO:0005524">
    <property type="term" value="F:ATP binding"/>
    <property type="evidence" value="ECO:0007669"/>
    <property type="project" value="UniProtKB-UniRule"/>
</dbReference>
<reference evidence="19" key="1">
    <citation type="journal article" date="2022" name="ISME J.">
        <title>Genetic and phylogenetic analysis of dissimilatory iodate-reducing bacteria identifies potential niches across the world's oceans.</title>
        <authorList>
            <person name="Reyes-Umana V."/>
            <person name="Henning Z."/>
            <person name="Lee K."/>
            <person name="Barnum T.P."/>
            <person name="Coates J.D."/>
        </authorList>
    </citation>
    <scope>NUCLEOTIDE SEQUENCE [LARGE SCALE GENOMIC DNA]</scope>
    <source>
        <strain evidence="19">IR12</strain>
    </source>
</reference>
<dbReference type="PIRSF" id="PIRSF006135">
    <property type="entry name" value="CobU"/>
    <property type="match status" value="1"/>
</dbReference>
<keyword evidence="12 14" id="KW-0067">ATP-binding</keyword>
<evidence type="ECO:0000256" key="7">
    <source>
        <dbReference type="ARBA" id="ARBA00007490"/>
    </source>
</evidence>
<dbReference type="EC" id="2.7.7.62" evidence="14"/>
<dbReference type="GO" id="GO:0008820">
    <property type="term" value="F:cobinamide phosphate guanylyltransferase activity"/>
    <property type="evidence" value="ECO:0007669"/>
    <property type="project" value="UniProtKB-UniRule"/>
</dbReference>
<keyword evidence="8 14" id="KW-0169">Cobalamin biosynthesis</keyword>
<dbReference type="Pfam" id="PF02283">
    <property type="entry name" value="CobU"/>
    <property type="match status" value="1"/>
</dbReference>
<evidence type="ECO:0000256" key="1">
    <source>
        <dbReference type="ARBA" id="ARBA00000312"/>
    </source>
</evidence>
<evidence type="ECO:0000256" key="5">
    <source>
        <dbReference type="ARBA" id="ARBA00004692"/>
    </source>
</evidence>
<comment type="catalytic activity">
    <reaction evidence="1 14">
        <text>adenosylcob(III)inamide + ATP = adenosylcob(III)inamide phosphate + ADP + H(+)</text>
        <dbReference type="Rhea" id="RHEA:15769"/>
        <dbReference type="ChEBI" id="CHEBI:2480"/>
        <dbReference type="ChEBI" id="CHEBI:15378"/>
        <dbReference type="ChEBI" id="CHEBI:30616"/>
        <dbReference type="ChEBI" id="CHEBI:58502"/>
        <dbReference type="ChEBI" id="CHEBI:456216"/>
        <dbReference type="EC" id="2.7.1.156"/>
    </reaction>
</comment>
<evidence type="ECO:0000256" key="13">
    <source>
        <dbReference type="ARBA" id="ARBA00023134"/>
    </source>
</evidence>
<evidence type="ECO:0000256" key="4">
    <source>
        <dbReference type="ARBA" id="ARBA00003889"/>
    </source>
</evidence>
<protein>
    <recommendedName>
        <fullName evidence="14">Bifunctional adenosylcobalamin biosynthesis protein</fullName>
        <ecNumber evidence="14">2.7.1.156</ecNumber>
        <ecNumber evidence="14">2.7.7.62</ecNumber>
    </recommendedName>
</protein>
<comment type="similarity">
    <text evidence="7 14">Belongs to the CobU/CobP family.</text>
</comment>
<dbReference type="Gene3D" id="3.40.50.300">
    <property type="entry name" value="P-loop containing nucleotide triphosphate hydrolases"/>
    <property type="match status" value="1"/>
</dbReference>
<accession>A0A944DAJ2</accession>
<evidence type="ECO:0000256" key="15">
    <source>
        <dbReference type="PIRSR" id="PIRSR006135-1"/>
    </source>
</evidence>
<dbReference type="InterPro" id="IPR027417">
    <property type="entry name" value="P-loop_NTPase"/>
</dbReference>
<dbReference type="EC" id="2.7.1.156" evidence="14"/>
<evidence type="ECO:0000256" key="8">
    <source>
        <dbReference type="ARBA" id="ARBA00022573"/>
    </source>
</evidence>
<comment type="catalytic activity">
    <reaction evidence="2 14">
        <text>adenosylcob(III)inamide phosphate + GTP + H(+) = adenosylcob(III)inamide-GDP + diphosphate</text>
        <dbReference type="Rhea" id="RHEA:22712"/>
        <dbReference type="ChEBI" id="CHEBI:15378"/>
        <dbReference type="ChEBI" id="CHEBI:33019"/>
        <dbReference type="ChEBI" id="CHEBI:37565"/>
        <dbReference type="ChEBI" id="CHEBI:58502"/>
        <dbReference type="ChEBI" id="CHEBI:60487"/>
        <dbReference type="EC" id="2.7.7.62"/>
    </reaction>
</comment>
<keyword evidence="11 14" id="KW-0418">Kinase</keyword>
<feature type="binding site" evidence="16">
    <location>
        <begin position="33"/>
        <end position="35"/>
    </location>
    <ligand>
        <name>GTP</name>
        <dbReference type="ChEBI" id="CHEBI:37565"/>
    </ligand>
</feature>
<dbReference type="PANTHER" id="PTHR34848:SF1">
    <property type="entry name" value="BIFUNCTIONAL ADENOSYLCOBALAMIN BIOSYNTHESIS PROTEIN COBU"/>
    <property type="match status" value="1"/>
</dbReference>
<evidence type="ECO:0000256" key="6">
    <source>
        <dbReference type="ARBA" id="ARBA00005159"/>
    </source>
</evidence>
<dbReference type="SUPFAM" id="SSF52540">
    <property type="entry name" value="P-loop containing nucleoside triphosphate hydrolases"/>
    <property type="match status" value="1"/>
</dbReference>
<comment type="pathway">
    <text evidence="6 14">Cofactor biosynthesis; adenosylcobalamin biosynthesis; adenosylcobalamin from cob(II)yrinate a,c-diamide: step 5/7.</text>
</comment>
<organism evidence="18 19">
    <name type="scientific">Denitromonas iodatirespirans</name>
    <dbReference type="NCBI Taxonomy" id="2795389"/>
    <lineage>
        <taxon>Bacteria</taxon>
        <taxon>Pseudomonadati</taxon>
        <taxon>Pseudomonadota</taxon>
        <taxon>Betaproteobacteria</taxon>
        <taxon>Rhodocyclales</taxon>
        <taxon>Zoogloeaceae</taxon>
        <taxon>Denitromonas</taxon>
    </lineage>
</organism>
<feature type="binding site" evidence="16">
    <location>
        <begin position="8"/>
        <end position="15"/>
    </location>
    <ligand>
        <name>GTP</name>
        <dbReference type="ChEBI" id="CHEBI:37565"/>
    </ligand>
</feature>
<dbReference type="PANTHER" id="PTHR34848">
    <property type="match status" value="1"/>
</dbReference>
<evidence type="ECO:0000313" key="19">
    <source>
        <dbReference type="Proteomes" id="UP000694660"/>
    </source>
</evidence>
<keyword evidence="19" id="KW-1185">Reference proteome</keyword>
<feature type="binding site" evidence="16">
    <location>
        <position position="83"/>
    </location>
    <ligand>
        <name>GTP</name>
        <dbReference type="ChEBI" id="CHEBI:37565"/>
    </ligand>
</feature>
<evidence type="ECO:0000256" key="16">
    <source>
        <dbReference type="PIRSR" id="PIRSR006135-2"/>
    </source>
</evidence>
<keyword evidence="18" id="KW-0548">Nucleotidyltransferase</keyword>
<evidence type="ECO:0000256" key="9">
    <source>
        <dbReference type="ARBA" id="ARBA00022679"/>
    </source>
</evidence>
<evidence type="ECO:0000256" key="10">
    <source>
        <dbReference type="ARBA" id="ARBA00022741"/>
    </source>
</evidence>
<dbReference type="GO" id="GO:0009236">
    <property type="term" value="P:cobalamin biosynthetic process"/>
    <property type="evidence" value="ECO:0007669"/>
    <property type="project" value="UniProtKB-UniRule"/>
</dbReference>
<dbReference type="NCBIfam" id="NF004469">
    <property type="entry name" value="PRK05800.1"/>
    <property type="match status" value="1"/>
</dbReference>
<comment type="caution">
    <text evidence="18">The sequence shown here is derived from an EMBL/GenBank/DDBJ whole genome shotgun (WGS) entry which is preliminary data.</text>
</comment>
<keyword evidence="13 14" id="KW-0342">GTP-binding</keyword>
<evidence type="ECO:0000256" key="12">
    <source>
        <dbReference type="ARBA" id="ARBA00022840"/>
    </source>
</evidence>
<name>A0A944DAJ2_DENI1</name>
<sequence>MPTELILGGARSGKSRLAEQRATDHGGPVTVIATAEAGDDEMAMRIARHRADRPGHWQTLEAPTGLAEALQRVARAEGCVIVDCLTLWLSNLLMADAADLRAPHDADMLPRWQREHAALLATLPALPGTTLLVANEVGLGLVPESPLGRLFRDEAGRLNQSVAAICDRVTLVAAGLPLTLKAPPG</sequence>
<keyword evidence="9 14" id="KW-0808">Transferase</keyword>
<dbReference type="Proteomes" id="UP000694660">
    <property type="component" value="Unassembled WGS sequence"/>
</dbReference>
<feature type="binding site" evidence="16">
    <location>
        <position position="61"/>
    </location>
    <ligand>
        <name>GTP</name>
        <dbReference type="ChEBI" id="CHEBI:37565"/>
    </ligand>
</feature>
<proteinExistence type="inferred from homology"/>
<evidence type="ECO:0000256" key="11">
    <source>
        <dbReference type="ARBA" id="ARBA00022777"/>
    </source>
</evidence>
<dbReference type="GO" id="GO:0043752">
    <property type="term" value="F:adenosylcobinamide kinase activity"/>
    <property type="evidence" value="ECO:0007669"/>
    <property type="project" value="UniProtKB-EC"/>
</dbReference>
<evidence type="ECO:0000256" key="14">
    <source>
        <dbReference type="PIRNR" id="PIRNR006135"/>
    </source>
</evidence>
<evidence type="ECO:0000256" key="2">
    <source>
        <dbReference type="ARBA" id="ARBA00000711"/>
    </source>
</evidence>
<feature type="active site" description="GMP-histidine intermediate" evidence="15">
    <location>
        <position position="49"/>
    </location>
</feature>
<dbReference type="EMBL" id="JAEKFT010000011">
    <property type="protein sequence ID" value="MBT0961782.1"/>
    <property type="molecule type" value="Genomic_DNA"/>
</dbReference>
<dbReference type="CDD" id="cd00544">
    <property type="entry name" value="CobU"/>
    <property type="match status" value="1"/>
</dbReference>